<dbReference type="Proteomes" id="UP000054248">
    <property type="component" value="Unassembled WGS sequence"/>
</dbReference>
<proteinExistence type="predicted"/>
<dbReference type="AlphaFoldDB" id="A0A0C3LD91"/>
<evidence type="ECO:0000313" key="2">
    <source>
        <dbReference type="EMBL" id="KIO31888.1"/>
    </source>
</evidence>
<protein>
    <submittedName>
        <fullName evidence="2">Uncharacterized protein</fullName>
    </submittedName>
</protein>
<evidence type="ECO:0000313" key="3">
    <source>
        <dbReference type="Proteomes" id="UP000054248"/>
    </source>
</evidence>
<organism evidence="2 3">
    <name type="scientific">Tulasnella calospora MUT 4182</name>
    <dbReference type="NCBI Taxonomy" id="1051891"/>
    <lineage>
        <taxon>Eukaryota</taxon>
        <taxon>Fungi</taxon>
        <taxon>Dikarya</taxon>
        <taxon>Basidiomycota</taxon>
        <taxon>Agaricomycotina</taxon>
        <taxon>Agaricomycetes</taxon>
        <taxon>Cantharellales</taxon>
        <taxon>Tulasnellaceae</taxon>
        <taxon>Tulasnella</taxon>
    </lineage>
</organism>
<keyword evidence="3" id="KW-1185">Reference proteome</keyword>
<dbReference type="EMBL" id="KN822959">
    <property type="protein sequence ID" value="KIO31888.1"/>
    <property type="molecule type" value="Genomic_DNA"/>
</dbReference>
<feature type="compositionally biased region" description="Polar residues" evidence="1">
    <location>
        <begin position="75"/>
        <end position="86"/>
    </location>
</feature>
<sequence>MVDKAFDWGKEWRSCVRSIWCITFTLMFRRFPTSSFRSPANSNSQIRGTSTERLPPSLVSNSDTSGTHGGARWTCPSTSDSQSIPQ</sequence>
<feature type="region of interest" description="Disordered" evidence="1">
    <location>
        <begin position="34"/>
        <end position="86"/>
    </location>
</feature>
<accession>A0A0C3LD91</accession>
<name>A0A0C3LD91_9AGAM</name>
<gene>
    <name evidence="2" type="ORF">M407DRAFT_121816</name>
</gene>
<reference evidence="3" key="2">
    <citation type="submission" date="2015-01" db="EMBL/GenBank/DDBJ databases">
        <title>Evolutionary Origins and Diversification of the Mycorrhizal Mutualists.</title>
        <authorList>
            <consortium name="DOE Joint Genome Institute"/>
            <consortium name="Mycorrhizal Genomics Consortium"/>
            <person name="Kohler A."/>
            <person name="Kuo A."/>
            <person name="Nagy L.G."/>
            <person name="Floudas D."/>
            <person name="Copeland A."/>
            <person name="Barry K.W."/>
            <person name="Cichocki N."/>
            <person name="Veneault-Fourrey C."/>
            <person name="LaButti K."/>
            <person name="Lindquist E.A."/>
            <person name="Lipzen A."/>
            <person name="Lundell T."/>
            <person name="Morin E."/>
            <person name="Murat C."/>
            <person name="Riley R."/>
            <person name="Ohm R."/>
            <person name="Sun H."/>
            <person name="Tunlid A."/>
            <person name="Henrissat B."/>
            <person name="Grigoriev I.V."/>
            <person name="Hibbett D.S."/>
            <person name="Martin F."/>
        </authorList>
    </citation>
    <scope>NUCLEOTIDE SEQUENCE [LARGE SCALE GENOMIC DNA]</scope>
    <source>
        <strain evidence="3">MUT 4182</strain>
    </source>
</reference>
<dbReference type="HOGENOM" id="CLU_2499536_0_0_1"/>
<reference evidence="2 3" key="1">
    <citation type="submission" date="2014-04" db="EMBL/GenBank/DDBJ databases">
        <authorList>
            <consortium name="DOE Joint Genome Institute"/>
            <person name="Kuo A."/>
            <person name="Girlanda M."/>
            <person name="Perotto S."/>
            <person name="Kohler A."/>
            <person name="Nagy L.G."/>
            <person name="Floudas D."/>
            <person name="Copeland A."/>
            <person name="Barry K.W."/>
            <person name="Cichocki N."/>
            <person name="Veneault-Fourrey C."/>
            <person name="LaButti K."/>
            <person name="Lindquist E.A."/>
            <person name="Lipzen A."/>
            <person name="Lundell T."/>
            <person name="Morin E."/>
            <person name="Murat C."/>
            <person name="Sun H."/>
            <person name="Tunlid A."/>
            <person name="Henrissat B."/>
            <person name="Grigoriev I.V."/>
            <person name="Hibbett D.S."/>
            <person name="Martin F."/>
            <person name="Nordberg H.P."/>
            <person name="Cantor M.N."/>
            <person name="Hua S.X."/>
        </authorList>
    </citation>
    <scope>NUCLEOTIDE SEQUENCE [LARGE SCALE GENOMIC DNA]</scope>
    <source>
        <strain evidence="2 3">MUT 4182</strain>
    </source>
</reference>
<evidence type="ECO:0000256" key="1">
    <source>
        <dbReference type="SAM" id="MobiDB-lite"/>
    </source>
</evidence>
<feature type="compositionally biased region" description="Polar residues" evidence="1">
    <location>
        <begin position="34"/>
        <end position="66"/>
    </location>
</feature>